<protein>
    <submittedName>
        <fullName evidence="2">Uncharacterized protein</fullName>
    </submittedName>
</protein>
<evidence type="ECO:0000313" key="2">
    <source>
        <dbReference type="EMBL" id="CAB3735591.1"/>
    </source>
</evidence>
<name>A0A6J5CJ99_9BURK</name>
<reference evidence="2 3" key="1">
    <citation type="submission" date="2020-04" db="EMBL/GenBank/DDBJ databases">
        <authorList>
            <person name="De Canck E."/>
        </authorList>
    </citation>
    <scope>NUCLEOTIDE SEQUENCE [LARGE SCALE GENOMIC DNA]</scope>
    <source>
        <strain evidence="2 3">LMG 22037</strain>
    </source>
</reference>
<dbReference type="RefSeq" id="WP_175145513.1">
    <property type="nucleotide sequence ID" value="NZ_CADFGL010000048.1"/>
</dbReference>
<proteinExistence type="predicted"/>
<gene>
    <name evidence="2" type="ORF">LMG22037_05981</name>
</gene>
<keyword evidence="1" id="KW-0472">Membrane</keyword>
<keyword evidence="1" id="KW-1133">Transmembrane helix</keyword>
<evidence type="ECO:0000313" key="3">
    <source>
        <dbReference type="Proteomes" id="UP000494249"/>
    </source>
</evidence>
<evidence type="ECO:0000256" key="1">
    <source>
        <dbReference type="SAM" id="Phobius"/>
    </source>
</evidence>
<organism evidence="2 3">
    <name type="scientific">Paraburkholderia phenoliruptrix</name>
    <dbReference type="NCBI Taxonomy" id="252970"/>
    <lineage>
        <taxon>Bacteria</taxon>
        <taxon>Pseudomonadati</taxon>
        <taxon>Pseudomonadota</taxon>
        <taxon>Betaproteobacteria</taxon>
        <taxon>Burkholderiales</taxon>
        <taxon>Burkholderiaceae</taxon>
        <taxon>Paraburkholderia</taxon>
    </lineage>
</organism>
<dbReference type="AlphaFoldDB" id="A0A6J5CJ99"/>
<keyword evidence="1" id="KW-0812">Transmembrane</keyword>
<dbReference type="EMBL" id="CADIKB010000050">
    <property type="protein sequence ID" value="CAB3735591.1"/>
    <property type="molecule type" value="Genomic_DNA"/>
</dbReference>
<feature type="transmembrane region" description="Helical" evidence="1">
    <location>
        <begin position="21"/>
        <end position="41"/>
    </location>
</feature>
<accession>A0A6J5CJ99</accession>
<sequence>MPTVKKRRDAPAATLGSKLPFLMLGAAAGLFVVMLVTGPVYDWMRSHFEFMRYHPVVVMDDQPVVRISPAPVAAAASSVQGH</sequence>
<dbReference type="Proteomes" id="UP000494249">
    <property type="component" value="Unassembled WGS sequence"/>
</dbReference>